<dbReference type="Proteomes" id="UP000032670">
    <property type="component" value="Unassembled WGS sequence"/>
</dbReference>
<dbReference type="AlphaFoldDB" id="A0A2Z5ZET3"/>
<evidence type="ECO:0000313" key="2">
    <source>
        <dbReference type="EMBL" id="BBC79101.1"/>
    </source>
</evidence>
<evidence type="ECO:0000256" key="1">
    <source>
        <dbReference type="SAM" id="Phobius"/>
    </source>
</evidence>
<accession>A0A0D6NHR6</accession>
<keyword evidence="1" id="KW-1133">Transmembrane helix</keyword>
<dbReference type="Proteomes" id="UP000270034">
    <property type="component" value="Chromosome"/>
</dbReference>
<sequence>MKTDLTQAELLEKQKRQNGRVRAMLVFMGLLAAIMYGLTLGHV</sequence>
<keyword evidence="1" id="KW-0472">Membrane</keyword>
<proteinExistence type="predicted"/>
<protein>
    <submittedName>
        <fullName evidence="2">Uncharacterized protein</fullName>
    </submittedName>
</protein>
<dbReference type="KEGG" id="aot:AcetOri_orf01091"/>
<name>A0A2Z5ZET3_9PROT</name>
<reference evidence="3 4" key="1">
    <citation type="submission" date="2012-11" db="EMBL/GenBank/DDBJ databases">
        <title>Whole genome sequence of Acetobacter orientalis 21F-2.</title>
        <authorList>
            <person name="Azuma Y."/>
            <person name="Higashiura N."/>
            <person name="Hirakawa H."/>
            <person name="Matsushita K."/>
        </authorList>
    </citation>
    <scope>NUCLEOTIDE SEQUENCE [LARGE SCALE GENOMIC DNA]</scope>
    <source>
        <strain evidence="3 4">21F-2</strain>
    </source>
</reference>
<gene>
    <name evidence="3" type="ORF">Abor_006_134</name>
    <name evidence="2" type="ORF">AcetOrient_orf01091</name>
</gene>
<dbReference type="GeneID" id="79382546"/>
<feature type="transmembrane region" description="Helical" evidence="1">
    <location>
        <begin position="21"/>
        <end position="39"/>
    </location>
</feature>
<evidence type="ECO:0000313" key="5">
    <source>
        <dbReference type="Proteomes" id="UP000270034"/>
    </source>
</evidence>
<reference evidence="2 5" key="2">
    <citation type="submission" date="2018-02" db="EMBL/GenBank/DDBJ databases">
        <title>Acetobacter orientalis genome.</title>
        <authorList>
            <person name="Nakashima N."/>
            <person name="Tamura T."/>
        </authorList>
    </citation>
    <scope>NUCLEOTIDE SEQUENCE [LARGE SCALE GENOMIC DNA]</scope>
    <source>
        <strain evidence="2 5">FAN1</strain>
    </source>
</reference>
<organism evidence="2 5">
    <name type="scientific">Acetobacter orientalis</name>
    <dbReference type="NCBI Taxonomy" id="146474"/>
    <lineage>
        <taxon>Bacteria</taxon>
        <taxon>Pseudomonadati</taxon>
        <taxon>Pseudomonadota</taxon>
        <taxon>Alphaproteobacteria</taxon>
        <taxon>Acetobacterales</taxon>
        <taxon>Acetobacteraceae</taxon>
        <taxon>Acetobacter</taxon>
    </lineage>
</organism>
<keyword evidence="4" id="KW-1185">Reference proteome</keyword>
<accession>A0A2Z5ZET3</accession>
<dbReference type="RefSeq" id="WP_256940979.1">
    <property type="nucleotide sequence ID" value="NZ_BAMX01000006.1"/>
</dbReference>
<keyword evidence="1" id="KW-0812">Transmembrane</keyword>
<dbReference type="EMBL" id="AP018515">
    <property type="protein sequence ID" value="BBC79101.1"/>
    <property type="molecule type" value="Genomic_DNA"/>
</dbReference>
<evidence type="ECO:0000313" key="3">
    <source>
        <dbReference type="EMBL" id="GAN65180.1"/>
    </source>
</evidence>
<dbReference type="EMBL" id="BAMX01000006">
    <property type="protein sequence ID" value="GAN65180.1"/>
    <property type="molecule type" value="Genomic_DNA"/>
</dbReference>
<dbReference type="STRING" id="1231341.Abor_006_134"/>
<evidence type="ECO:0000313" key="4">
    <source>
        <dbReference type="Proteomes" id="UP000032670"/>
    </source>
</evidence>